<feature type="domain" description="M23ase beta-sheet core" evidence="9">
    <location>
        <begin position="315"/>
        <end position="407"/>
    </location>
</feature>
<dbReference type="SUPFAM" id="SSF51261">
    <property type="entry name" value="Duplicated hybrid motif"/>
    <property type="match status" value="1"/>
</dbReference>
<evidence type="ECO:0000256" key="1">
    <source>
        <dbReference type="ARBA" id="ARBA00001947"/>
    </source>
</evidence>
<dbReference type="InterPro" id="IPR050570">
    <property type="entry name" value="Cell_wall_metabolism_enzyme"/>
</dbReference>
<comment type="cofactor">
    <cofactor evidence="1">
        <name>Zn(2+)</name>
        <dbReference type="ChEBI" id="CHEBI:29105"/>
    </cofactor>
</comment>
<evidence type="ECO:0000256" key="6">
    <source>
        <dbReference type="ARBA" id="ARBA00023049"/>
    </source>
</evidence>
<keyword evidence="7" id="KW-0175">Coiled coil</keyword>
<evidence type="ECO:0000313" key="10">
    <source>
        <dbReference type="EMBL" id="KLN59957.1"/>
    </source>
</evidence>
<sequence length="425" mass="47314">MVTVAGLSFGMPFSGVVQAQDATQKLLTLEEKTAKSKQEAKRLSVEAKKLNAEVNGLRQQLIASAKKVQNYESDLTDIEETLISLEEDAEHKKIRLTENRAKLGHTLSALQRIALLPPEALIAAPGSPVDTVRSAMLLKVAVPEIEIRVESLRDDLDELAELKSRIEDERAALLASQKYIKRERKDLNTLLDKKQSLQSKAQASQKSVSARVKKLAQQARSMKDLVKKLEAERKRLALVAQKPKPKPQKVPNQTQQTSVPESTPPVQQTAKLTIVPDPAQIREFPSRRKRVLLYPARGRVISKYGQKRGTNESYDKGLVIATRPSAQVIAPFDGRIAYAGEFRGYGRILIIEHSGRYHTLLAGVERIDVIEGQWVLAGEPVARMGDKKLEHAEIYFELRQGGQPINPSPWILTNKTISNLDKVNG</sequence>
<dbReference type="AlphaFoldDB" id="A0A0H2MGV1"/>
<evidence type="ECO:0000256" key="7">
    <source>
        <dbReference type="SAM" id="Coils"/>
    </source>
</evidence>
<dbReference type="Gene3D" id="2.70.70.10">
    <property type="entry name" value="Glucose Permease (Domain IIA)"/>
    <property type="match status" value="1"/>
</dbReference>
<protein>
    <recommendedName>
        <fullName evidence="9">M23ase beta-sheet core domain-containing protein</fullName>
    </recommendedName>
</protein>
<dbReference type="PANTHER" id="PTHR21666">
    <property type="entry name" value="PEPTIDASE-RELATED"/>
    <property type="match status" value="1"/>
</dbReference>
<dbReference type="STRING" id="1489064.WH96_14685"/>
<dbReference type="InterPro" id="IPR011055">
    <property type="entry name" value="Dup_hybrid_motif"/>
</dbReference>
<keyword evidence="6" id="KW-0482">Metalloprotease</keyword>
<keyword evidence="2" id="KW-0645">Protease</keyword>
<reference evidence="10 11" key="1">
    <citation type="submission" date="2015-03" db="EMBL/GenBank/DDBJ databases">
        <title>Genome Sequence of Kiloniella spongiae MEBiC09566, isolated from a marine sponge.</title>
        <authorList>
            <person name="Shao Z."/>
            <person name="Wang L."/>
            <person name="Li X."/>
        </authorList>
    </citation>
    <scope>NUCLEOTIDE SEQUENCE [LARGE SCALE GENOMIC DNA]</scope>
    <source>
        <strain evidence="10 11">MEBiC09566</strain>
    </source>
</reference>
<evidence type="ECO:0000259" key="9">
    <source>
        <dbReference type="Pfam" id="PF01551"/>
    </source>
</evidence>
<dbReference type="GO" id="GO:0004222">
    <property type="term" value="F:metalloendopeptidase activity"/>
    <property type="evidence" value="ECO:0007669"/>
    <property type="project" value="TreeGrafter"/>
</dbReference>
<keyword evidence="4" id="KW-0378">Hydrolase</keyword>
<comment type="caution">
    <text evidence="10">The sequence shown here is derived from an EMBL/GenBank/DDBJ whole genome shotgun (WGS) entry which is preliminary data.</text>
</comment>
<dbReference type="Proteomes" id="UP000035444">
    <property type="component" value="Unassembled WGS sequence"/>
</dbReference>
<accession>A0A0H2MGV1</accession>
<evidence type="ECO:0000256" key="2">
    <source>
        <dbReference type="ARBA" id="ARBA00022670"/>
    </source>
</evidence>
<dbReference type="RefSeq" id="WP_047764946.1">
    <property type="nucleotide sequence ID" value="NZ_LAQL01000009.1"/>
</dbReference>
<keyword evidence="3" id="KW-0479">Metal-binding</keyword>
<dbReference type="Pfam" id="PF01551">
    <property type="entry name" value="Peptidase_M23"/>
    <property type="match status" value="1"/>
</dbReference>
<name>A0A0H2MGV1_9PROT</name>
<dbReference type="InterPro" id="IPR016047">
    <property type="entry name" value="M23ase_b-sheet_dom"/>
</dbReference>
<feature type="compositionally biased region" description="Polar residues" evidence="8">
    <location>
        <begin position="257"/>
        <end position="267"/>
    </location>
</feature>
<evidence type="ECO:0000256" key="4">
    <source>
        <dbReference type="ARBA" id="ARBA00022801"/>
    </source>
</evidence>
<feature type="region of interest" description="Disordered" evidence="8">
    <location>
        <begin position="238"/>
        <end position="267"/>
    </location>
</feature>
<dbReference type="GO" id="GO:0046872">
    <property type="term" value="F:metal ion binding"/>
    <property type="evidence" value="ECO:0007669"/>
    <property type="project" value="UniProtKB-KW"/>
</dbReference>
<evidence type="ECO:0000256" key="5">
    <source>
        <dbReference type="ARBA" id="ARBA00022833"/>
    </source>
</evidence>
<evidence type="ECO:0000256" key="3">
    <source>
        <dbReference type="ARBA" id="ARBA00022723"/>
    </source>
</evidence>
<keyword evidence="5" id="KW-0862">Zinc</keyword>
<dbReference type="GO" id="GO:0006508">
    <property type="term" value="P:proteolysis"/>
    <property type="evidence" value="ECO:0007669"/>
    <property type="project" value="UniProtKB-KW"/>
</dbReference>
<keyword evidence="11" id="KW-1185">Reference proteome</keyword>
<dbReference type="CDD" id="cd12797">
    <property type="entry name" value="M23_peptidase"/>
    <property type="match status" value="1"/>
</dbReference>
<evidence type="ECO:0000313" key="11">
    <source>
        <dbReference type="Proteomes" id="UP000035444"/>
    </source>
</evidence>
<gene>
    <name evidence="10" type="ORF">WH96_14685</name>
</gene>
<evidence type="ECO:0000256" key="8">
    <source>
        <dbReference type="SAM" id="MobiDB-lite"/>
    </source>
</evidence>
<dbReference type="OrthoDB" id="9809144at2"/>
<organism evidence="10 11">
    <name type="scientific">Kiloniella spongiae</name>
    <dbReference type="NCBI Taxonomy" id="1489064"/>
    <lineage>
        <taxon>Bacteria</taxon>
        <taxon>Pseudomonadati</taxon>
        <taxon>Pseudomonadota</taxon>
        <taxon>Alphaproteobacteria</taxon>
        <taxon>Rhodospirillales</taxon>
        <taxon>Kiloniellaceae</taxon>
        <taxon>Kiloniella</taxon>
    </lineage>
</organism>
<proteinExistence type="predicted"/>
<feature type="coiled-coil region" evidence="7">
    <location>
        <begin position="19"/>
        <end position="95"/>
    </location>
</feature>
<dbReference type="PANTHER" id="PTHR21666:SF288">
    <property type="entry name" value="CELL DIVISION PROTEIN YTFB"/>
    <property type="match status" value="1"/>
</dbReference>
<dbReference type="EMBL" id="LAQL01000009">
    <property type="protein sequence ID" value="KLN59957.1"/>
    <property type="molecule type" value="Genomic_DNA"/>
</dbReference>